<evidence type="ECO:0000313" key="2">
    <source>
        <dbReference type="Proteomes" id="UP000001953"/>
    </source>
</evidence>
<dbReference type="Proteomes" id="UP000001953">
    <property type="component" value="Chromosome"/>
</dbReference>
<proteinExistence type="predicted"/>
<dbReference type="HOGENOM" id="CLU_206375_0_0_5"/>
<name>Q1QPJ6_NITHX</name>
<dbReference type="EMBL" id="CP000319">
    <property type="protein sequence ID" value="ABE61851.1"/>
    <property type="molecule type" value="Genomic_DNA"/>
</dbReference>
<dbReference type="eggNOG" id="ENOG502ZSJG">
    <property type="taxonomic scope" value="Bacteria"/>
</dbReference>
<sequence length="66" mass="7474">MDTQEMAKKAKKKIVRKLFTKDDVKTLKAHSKARTPVAKIAKQMKRTEGSLRQKAIKLGIGLGHMR</sequence>
<organism evidence="1 2">
    <name type="scientific">Nitrobacter hamburgensis (strain DSM 10229 / NCIMB 13809 / X14)</name>
    <dbReference type="NCBI Taxonomy" id="323097"/>
    <lineage>
        <taxon>Bacteria</taxon>
        <taxon>Pseudomonadati</taxon>
        <taxon>Pseudomonadota</taxon>
        <taxon>Alphaproteobacteria</taxon>
        <taxon>Hyphomicrobiales</taxon>
        <taxon>Nitrobacteraceae</taxon>
        <taxon>Nitrobacter</taxon>
    </lineage>
</organism>
<accession>Q1QPJ6</accession>
<keyword evidence="2" id="KW-1185">Reference proteome</keyword>
<evidence type="ECO:0000313" key="1">
    <source>
        <dbReference type="EMBL" id="ABE61851.1"/>
    </source>
</evidence>
<protein>
    <submittedName>
        <fullName evidence="1">Uncharacterized protein</fullName>
    </submittedName>
</protein>
<reference evidence="1 2" key="1">
    <citation type="submission" date="2006-03" db="EMBL/GenBank/DDBJ databases">
        <title>Complete sequence of chromosome of Nitrobacter hamburgensis X14.</title>
        <authorList>
            <consortium name="US DOE Joint Genome Institute"/>
            <person name="Copeland A."/>
            <person name="Lucas S."/>
            <person name="Lapidus A."/>
            <person name="Barry K."/>
            <person name="Detter J.C."/>
            <person name="Glavina del Rio T."/>
            <person name="Hammon N."/>
            <person name="Israni S."/>
            <person name="Dalin E."/>
            <person name="Tice H."/>
            <person name="Pitluck S."/>
            <person name="Chain P."/>
            <person name="Malfatti S."/>
            <person name="Shin M."/>
            <person name="Vergez L."/>
            <person name="Schmutz J."/>
            <person name="Larimer F."/>
            <person name="Land M."/>
            <person name="Hauser L."/>
            <person name="Kyrpides N."/>
            <person name="Ivanova N."/>
            <person name="Ward B."/>
            <person name="Arp D."/>
            <person name="Klotz M."/>
            <person name="Stein L."/>
            <person name="O'Mullan G."/>
            <person name="Starkenburg S."/>
            <person name="Sayavedra L."/>
            <person name="Poret-Peterson A.T."/>
            <person name="Gentry M.E."/>
            <person name="Bruce D."/>
            <person name="Richardson P."/>
        </authorList>
    </citation>
    <scope>NUCLEOTIDE SEQUENCE [LARGE SCALE GENOMIC DNA]</scope>
    <source>
        <strain evidence="2">DSM 10229 / NCIMB 13809 / X14</strain>
    </source>
</reference>
<dbReference type="AlphaFoldDB" id="Q1QPJ6"/>
<gene>
    <name evidence="1" type="ordered locus">Nham_1001</name>
</gene>
<dbReference type="KEGG" id="nha:Nham_1001"/>